<keyword evidence="2" id="KW-1185">Reference proteome</keyword>
<dbReference type="EMBL" id="JAOYFB010000040">
    <property type="protein sequence ID" value="KAK4037793.1"/>
    <property type="molecule type" value="Genomic_DNA"/>
</dbReference>
<protein>
    <submittedName>
        <fullName evidence="1">Uncharacterized protein</fullName>
    </submittedName>
</protein>
<proteinExistence type="predicted"/>
<evidence type="ECO:0000313" key="1">
    <source>
        <dbReference type="EMBL" id="KAK4037793.1"/>
    </source>
</evidence>
<accession>A0ABR0B7X5</accession>
<gene>
    <name evidence="1" type="ORF">OUZ56_029822</name>
</gene>
<comment type="caution">
    <text evidence="1">The sequence shown here is derived from an EMBL/GenBank/DDBJ whole genome shotgun (WGS) entry which is preliminary data.</text>
</comment>
<name>A0ABR0B7X5_9CRUS</name>
<organism evidence="1 2">
    <name type="scientific">Daphnia magna</name>
    <dbReference type="NCBI Taxonomy" id="35525"/>
    <lineage>
        <taxon>Eukaryota</taxon>
        <taxon>Metazoa</taxon>
        <taxon>Ecdysozoa</taxon>
        <taxon>Arthropoda</taxon>
        <taxon>Crustacea</taxon>
        <taxon>Branchiopoda</taxon>
        <taxon>Diplostraca</taxon>
        <taxon>Cladocera</taxon>
        <taxon>Anomopoda</taxon>
        <taxon>Daphniidae</taxon>
        <taxon>Daphnia</taxon>
    </lineage>
</organism>
<dbReference type="Proteomes" id="UP001234178">
    <property type="component" value="Unassembled WGS sequence"/>
</dbReference>
<evidence type="ECO:0000313" key="2">
    <source>
        <dbReference type="Proteomes" id="UP001234178"/>
    </source>
</evidence>
<sequence>MQWSMHFQVAILAGAGFILDRQFSEKFAQKDYGSLTVPTRSLWKPERTLCKKAVFAVLSVLQFSPKCFTRYSFTLPADMQDLVLSPFPPVFSANPSN</sequence>
<reference evidence="1 2" key="1">
    <citation type="journal article" date="2023" name="Nucleic Acids Res.">
        <title>The hologenome of Daphnia magna reveals possible DNA methylation and microbiome-mediated evolution of the host genome.</title>
        <authorList>
            <person name="Chaturvedi A."/>
            <person name="Li X."/>
            <person name="Dhandapani V."/>
            <person name="Marshall H."/>
            <person name="Kissane S."/>
            <person name="Cuenca-Cambronero M."/>
            <person name="Asole G."/>
            <person name="Calvet F."/>
            <person name="Ruiz-Romero M."/>
            <person name="Marangio P."/>
            <person name="Guigo R."/>
            <person name="Rago D."/>
            <person name="Mirbahai L."/>
            <person name="Eastwood N."/>
            <person name="Colbourne J.K."/>
            <person name="Zhou J."/>
            <person name="Mallon E."/>
            <person name="Orsini L."/>
        </authorList>
    </citation>
    <scope>NUCLEOTIDE SEQUENCE [LARGE SCALE GENOMIC DNA]</scope>
    <source>
        <strain evidence="1">LRV0_1</strain>
    </source>
</reference>